<dbReference type="Gene3D" id="3.40.50.1010">
    <property type="entry name" value="5'-nuclease"/>
    <property type="match status" value="1"/>
</dbReference>
<dbReference type="InterPro" id="IPR002716">
    <property type="entry name" value="PIN_dom"/>
</dbReference>
<sequence length="137" mass="15424">MTKLTFIDAGVLIYAARGESQIALKALEVLQDNNRIFASSIFLKMEVLPKAIYNQQTDEIEFYNEYFNAVSVWATDIDKILERAYQEASQFGLGIMDAFHIAAAILVGAEEFITNEKPKKSIHRTPSINIISIHPQS</sequence>
<evidence type="ECO:0000259" key="1">
    <source>
        <dbReference type="Pfam" id="PF01850"/>
    </source>
</evidence>
<gene>
    <name evidence="2" type="ORF">PLAM_mp0094</name>
</gene>
<protein>
    <recommendedName>
        <fullName evidence="1">PIN domain-containing protein</fullName>
    </recommendedName>
</protein>
<dbReference type="Pfam" id="PF01850">
    <property type="entry name" value="PIN"/>
    <property type="match status" value="1"/>
</dbReference>
<dbReference type="EMBL" id="LO018305">
    <property type="protein sequence ID" value="CUM62389.1"/>
    <property type="molecule type" value="Genomic_DNA"/>
</dbReference>
<feature type="domain" description="PIN" evidence="1">
    <location>
        <begin position="6"/>
        <end position="115"/>
    </location>
</feature>
<reference evidence="2" key="1">
    <citation type="submission" date="2015-09" db="EMBL/GenBank/DDBJ databases">
        <authorList>
            <person name="Jackson K.R."/>
            <person name="Lunt B.L."/>
            <person name="Fisher J.N.B."/>
            <person name="Gardner A.V."/>
            <person name="Bailey M.E."/>
            <person name="Deus L.M."/>
            <person name="Earl A.S."/>
            <person name="Gibby P.D."/>
            <person name="Hartmann K.A."/>
            <person name="Liu J.E."/>
            <person name="Manci A.M."/>
            <person name="Nielsen D.A."/>
            <person name="Solomon M.B."/>
            <person name="Breakwell D.P."/>
            <person name="Burnett S.H."/>
            <person name="Grose J.H."/>
        </authorList>
    </citation>
    <scope>NUCLEOTIDE SEQUENCE</scope>
    <source>
        <strain evidence="2">7805</strain>
    </source>
</reference>
<accession>A0A1J1JMW9</accession>
<evidence type="ECO:0000313" key="2">
    <source>
        <dbReference type="EMBL" id="CUM62389.1"/>
    </source>
</evidence>
<dbReference type="AlphaFoldDB" id="A0A1J1JMW9"/>
<dbReference type="InterPro" id="IPR029060">
    <property type="entry name" value="PIN-like_dom_sf"/>
</dbReference>
<name>A0A1J1JMW9_PLAAG</name>
<dbReference type="SUPFAM" id="SSF88723">
    <property type="entry name" value="PIN domain-like"/>
    <property type="match status" value="1"/>
</dbReference>
<proteinExistence type="predicted"/>
<dbReference type="RefSeq" id="WP_235752345.1">
    <property type="nucleotide sequence ID" value="NZ_JBIIEP010000053.1"/>
</dbReference>
<organism evidence="2">
    <name type="scientific">Planktothrix agardhii</name>
    <name type="common">Oscillatoria agardhii</name>
    <dbReference type="NCBI Taxonomy" id="1160"/>
    <lineage>
        <taxon>Bacteria</taxon>
        <taxon>Bacillati</taxon>
        <taxon>Cyanobacteriota</taxon>
        <taxon>Cyanophyceae</taxon>
        <taxon>Oscillatoriophycideae</taxon>
        <taxon>Oscillatoriales</taxon>
        <taxon>Microcoleaceae</taxon>
        <taxon>Planktothrix</taxon>
    </lineage>
</organism>